<dbReference type="Pfam" id="PF05595">
    <property type="entry name" value="DUF771"/>
    <property type="match status" value="1"/>
</dbReference>
<evidence type="ECO:0008006" key="3">
    <source>
        <dbReference type="Google" id="ProtNLM"/>
    </source>
</evidence>
<organism evidence="1 2">
    <name type="scientific">Macrococcoides bohemicum</name>
    <dbReference type="NCBI Taxonomy" id="1903056"/>
    <lineage>
        <taxon>Bacteria</taxon>
        <taxon>Bacillati</taxon>
        <taxon>Bacillota</taxon>
        <taxon>Bacilli</taxon>
        <taxon>Bacillales</taxon>
        <taxon>Staphylococcaceae</taxon>
        <taxon>Macrococcoides</taxon>
    </lineage>
</organism>
<gene>
    <name evidence="1" type="ORF">BHX94_01545</name>
</gene>
<sequence length="99" mass="12202">MTLTNDYIDKRIEERVQAYFEAMQPLWTLDDLKKKLNVKSDNWAKDLLNHPPYKSEIESFVHYPTSRRDPYLMKPVEMNNWINENFERIFEEKYLWRVS</sequence>
<dbReference type="OrthoDB" id="2139829at2"/>
<accession>A0A328A6S8</accession>
<dbReference type="RefSeq" id="WP_111744722.1">
    <property type="nucleotide sequence ID" value="NZ_JBHSQY010000001.1"/>
</dbReference>
<reference evidence="1 2" key="1">
    <citation type="journal article" date="2018" name="Front. Microbiol.">
        <title>Description and Comparative Genomics of Macrococcus caseolyticus subsp. hominis subsp. nov., Macrococcus goetzii sp. nov., Macrococcus epidermidis sp. nov., and Macrococcus bohemicus sp. nov., Novel Macrococci From Human Clinical Material With Virulence Potential and Suspected Uptake of Foreign DNA by Natural Transformation.</title>
        <authorList>
            <person name="Maslanova I."/>
            <person name="Wertheimer Z."/>
            <person name="Sedlacek I."/>
            <person name="Svec P."/>
            <person name="Indrakova A."/>
            <person name="Kovarovic V."/>
            <person name="Schumann P."/>
            <person name="Sproer C."/>
            <person name="Kralova S."/>
            <person name="Sedo O."/>
            <person name="Kristofova L."/>
            <person name="Vrbovska V."/>
            <person name="Fuzik T."/>
            <person name="Petras P."/>
            <person name="Zdrahal Z."/>
            <person name="Ruzickova V."/>
            <person name="Doskar J."/>
            <person name="Pantucek R."/>
        </authorList>
    </citation>
    <scope>NUCLEOTIDE SEQUENCE [LARGE SCALE GENOMIC DNA]</scope>
    <source>
        <strain evidence="1 2">03/115</strain>
    </source>
</reference>
<protein>
    <recommendedName>
        <fullName evidence="3">DUF771 domain-containing protein</fullName>
    </recommendedName>
</protein>
<name>A0A328A6S8_9STAP</name>
<proteinExistence type="predicted"/>
<dbReference type="Proteomes" id="UP000249579">
    <property type="component" value="Unassembled WGS sequence"/>
</dbReference>
<comment type="caution">
    <text evidence="1">The sequence shown here is derived from an EMBL/GenBank/DDBJ whole genome shotgun (WGS) entry which is preliminary data.</text>
</comment>
<evidence type="ECO:0000313" key="2">
    <source>
        <dbReference type="Proteomes" id="UP000249579"/>
    </source>
</evidence>
<dbReference type="AlphaFoldDB" id="A0A328A6S8"/>
<dbReference type="EMBL" id="PZJG01000001">
    <property type="protein sequence ID" value="RAK50175.1"/>
    <property type="molecule type" value="Genomic_DNA"/>
</dbReference>
<evidence type="ECO:0000313" key="1">
    <source>
        <dbReference type="EMBL" id="RAK50175.1"/>
    </source>
</evidence>
<dbReference type="InterPro" id="IPR008489">
    <property type="entry name" value="DUF771"/>
</dbReference>